<dbReference type="AlphaFoldDB" id="A0A8D8Y0G5"/>
<dbReference type="EMBL" id="HBUF01354033">
    <property type="protein sequence ID" value="CAG6716162.1"/>
    <property type="molecule type" value="Transcribed_RNA"/>
</dbReference>
<evidence type="ECO:0000313" key="1">
    <source>
        <dbReference type="EMBL" id="CAG6716162.1"/>
    </source>
</evidence>
<protein>
    <submittedName>
        <fullName evidence="1">Uncharacterized protein</fullName>
    </submittedName>
</protein>
<proteinExistence type="predicted"/>
<organism evidence="1">
    <name type="scientific">Cacopsylla melanoneura</name>
    <dbReference type="NCBI Taxonomy" id="428564"/>
    <lineage>
        <taxon>Eukaryota</taxon>
        <taxon>Metazoa</taxon>
        <taxon>Ecdysozoa</taxon>
        <taxon>Arthropoda</taxon>
        <taxon>Hexapoda</taxon>
        <taxon>Insecta</taxon>
        <taxon>Pterygota</taxon>
        <taxon>Neoptera</taxon>
        <taxon>Paraneoptera</taxon>
        <taxon>Hemiptera</taxon>
        <taxon>Sternorrhyncha</taxon>
        <taxon>Psylloidea</taxon>
        <taxon>Psyllidae</taxon>
        <taxon>Psyllinae</taxon>
        <taxon>Cacopsylla</taxon>
    </lineage>
</organism>
<reference evidence="1" key="1">
    <citation type="submission" date="2021-05" db="EMBL/GenBank/DDBJ databases">
        <authorList>
            <person name="Alioto T."/>
            <person name="Alioto T."/>
            <person name="Gomez Garrido J."/>
        </authorList>
    </citation>
    <scope>NUCLEOTIDE SEQUENCE</scope>
</reference>
<accession>A0A8D8Y0G5</accession>
<name>A0A8D8Y0G5_9HEMI</name>
<sequence length="116" mass="13540">MSLPSAVCGFCLKGYTTKYSSCVQRINKWFEYQTSCPCKQWRDRISVSSFHAQTLNSSKSLPPLFRNLFFLCKFKSIQSLMFILSNYNSIHQSESSIKQMRNRINVYVSQEKNKLS</sequence>